<evidence type="ECO:0000313" key="2">
    <source>
        <dbReference type="Proteomes" id="UP000267223"/>
    </source>
</evidence>
<dbReference type="RefSeq" id="WP_123120396.1">
    <property type="nucleotide sequence ID" value="NZ_RJJR01000006.1"/>
</dbReference>
<sequence>MKYLKFLLVGFAISCNSSTKKAPDMPGAYLMVSQTIFDGTTKTKLTEVKQLKIYTDKYFMFSQVIPSDSTASFGVGTYSSDTSGVTENLSYTSADTTFNDSLRTYKLSITPTADGYNQIIPDIVINNAPSKLTETYITVGKKQSTPLDGVWKQTKSYDLRGNDTLPYNRTEYKAFYNGYFMFGLTDKDSTGKVTTGVGFGTYSMEGDNQMKETDLNSSYSIIAGESFLIDVKFDGSDKYVQTITHPDSSKTVEYYERLKSNK</sequence>
<proteinExistence type="predicted"/>
<dbReference type="EMBL" id="RJJR01000006">
    <property type="protein sequence ID" value="RNI36912.1"/>
    <property type="molecule type" value="Genomic_DNA"/>
</dbReference>
<keyword evidence="2" id="KW-1185">Reference proteome</keyword>
<reference evidence="1 2" key="1">
    <citation type="submission" date="2018-11" db="EMBL/GenBank/DDBJ databases">
        <title>Draft genome sequence of Ferruginibacter sp. BO-59.</title>
        <authorList>
            <person name="Im W.T."/>
        </authorList>
    </citation>
    <scope>NUCLEOTIDE SEQUENCE [LARGE SCALE GENOMIC DNA]</scope>
    <source>
        <strain evidence="1 2">BO-59</strain>
    </source>
</reference>
<gene>
    <name evidence="1" type="ORF">EFY79_09120</name>
</gene>
<evidence type="ECO:0000313" key="1">
    <source>
        <dbReference type="EMBL" id="RNI36912.1"/>
    </source>
</evidence>
<accession>A0A3M9NGJ9</accession>
<name>A0A3M9NGJ9_9BACT</name>
<dbReference type="Proteomes" id="UP000267223">
    <property type="component" value="Unassembled WGS sequence"/>
</dbReference>
<protein>
    <submittedName>
        <fullName evidence="1">Uncharacterized protein</fullName>
    </submittedName>
</protein>
<dbReference type="AlphaFoldDB" id="A0A3M9NGJ9"/>
<comment type="caution">
    <text evidence="1">The sequence shown here is derived from an EMBL/GenBank/DDBJ whole genome shotgun (WGS) entry which is preliminary data.</text>
</comment>
<dbReference type="OrthoDB" id="668102at2"/>
<dbReference type="Gene3D" id="2.40.128.490">
    <property type="entry name" value="Uncharacterised protein PF14869, DUF4488"/>
    <property type="match status" value="1"/>
</dbReference>
<organism evidence="1 2">
    <name type="scientific">Hanamia caeni</name>
    <dbReference type="NCBI Taxonomy" id="2294116"/>
    <lineage>
        <taxon>Bacteria</taxon>
        <taxon>Pseudomonadati</taxon>
        <taxon>Bacteroidota</taxon>
        <taxon>Chitinophagia</taxon>
        <taxon>Chitinophagales</taxon>
        <taxon>Chitinophagaceae</taxon>
        <taxon>Hanamia</taxon>
    </lineage>
</organism>